<organism evidence="2 3">
    <name type="scientific">Mycena metata</name>
    <dbReference type="NCBI Taxonomy" id="1033252"/>
    <lineage>
        <taxon>Eukaryota</taxon>
        <taxon>Fungi</taxon>
        <taxon>Dikarya</taxon>
        <taxon>Basidiomycota</taxon>
        <taxon>Agaricomycotina</taxon>
        <taxon>Agaricomycetes</taxon>
        <taxon>Agaricomycetidae</taxon>
        <taxon>Agaricales</taxon>
        <taxon>Marasmiineae</taxon>
        <taxon>Mycenaceae</taxon>
        <taxon>Mycena</taxon>
    </lineage>
</organism>
<evidence type="ECO:0000313" key="2">
    <source>
        <dbReference type="EMBL" id="KAJ7752370.1"/>
    </source>
</evidence>
<reference evidence="2" key="1">
    <citation type="submission" date="2023-03" db="EMBL/GenBank/DDBJ databases">
        <title>Massive genome expansion in bonnet fungi (Mycena s.s.) driven by repeated elements and novel gene families across ecological guilds.</title>
        <authorList>
            <consortium name="Lawrence Berkeley National Laboratory"/>
            <person name="Harder C.B."/>
            <person name="Miyauchi S."/>
            <person name="Viragh M."/>
            <person name="Kuo A."/>
            <person name="Thoen E."/>
            <person name="Andreopoulos B."/>
            <person name="Lu D."/>
            <person name="Skrede I."/>
            <person name="Drula E."/>
            <person name="Henrissat B."/>
            <person name="Morin E."/>
            <person name="Kohler A."/>
            <person name="Barry K."/>
            <person name="LaButti K."/>
            <person name="Morin E."/>
            <person name="Salamov A."/>
            <person name="Lipzen A."/>
            <person name="Mereny Z."/>
            <person name="Hegedus B."/>
            <person name="Baldrian P."/>
            <person name="Stursova M."/>
            <person name="Weitz H."/>
            <person name="Taylor A."/>
            <person name="Grigoriev I.V."/>
            <person name="Nagy L.G."/>
            <person name="Martin F."/>
            <person name="Kauserud H."/>
        </authorList>
    </citation>
    <scope>NUCLEOTIDE SEQUENCE</scope>
    <source>
        <strain evidence="2">CBHHK182m</strain>
    </source>
</reference>
<dbReference type="Proteomes" id="UP001215598">
    <property type="component" value="Unassembled WGS sequence"/>
</dbReference>
<feature type="compositionally biased region" description="Low complexity" evidence="1">
    <location>
        <begin position="137"/>
        <end position="146"/>
    </location>
</feature>
<feature type="compositionally biased region" description="Acidic residues" evidence="1">
    <location>
        <begin position="147"/>
        <end position="183"/>
    </location>
</feature>
<feature type="region of interest" description="Disordered" evidence="1">
    <location>
        <begin position="137"/>
        <end position="183"/>
    </location>
</feature>
<evidence type="ECO:0000313" key="3">
    <source>
        <dbReference type="Proteomes" id="UP001215598"/>
    </source>
</evidence>
<gene>
    <name evidence="2" type="ORF">B0H16DRAFT_1723726</name>
</gene>
<feature type="region of interest" description="Disordered" evidence="1">
    <location>
        <begin position="1"/>
        <end position="29"/>
    </location>
</feature>
<sequence length="183" mass="20502">MPEGSFRKEKTTKKNRESARARKKRRQEERRPISWIWLVDGSAADADRNPAMNEALRIEWAKTRALGLRNTEEVDLLEEEMRQVPEFLRWRAHEWESKKIHSAETRLDFALNFELKWVGVAELIAAGRAEVAAAEAEAVAEAAAESSGDEGSGDEGDAGDEDDNSGDEEDGDSDVENTDADEQ</sequence>
<comment type="caution">
    <text evidence="2">The sequence shown here is derived from an EMBL/GenBank/DDBJ whole genome shotgun (WGS) entry which is preliminary data.</text>
</comment>
<proteinExistence type="predicted"/>
<dbReference type="AlphaFoldDB" id="A0AAD7IZ65"/>
<protein>
    <submittedName>
        <fullName evidence="2">Uncharacterized protein</fullName>
    </submittedName>
</protein>
<evidence type="ECO:0000256" key="1">
    <source>
        <dbReference type="SAM" id="MobiDB-lite"/>
    </source>
</evidence>
<dbReference type="EMBL" id="JARKIB010000059">
    <property type="protein sequence ID" value="KAJ7752370.1"/>
    <property type="molecule type" value="Genomic_DNA"/>
</dbReference>
<keyword evidence="3" id="KW-1185">Reference proteome</keyword>
<name>A0AAD7IZ65_9AGAR</name>
<accession>A0AAD7IZ65</accession>